<gene>
    <name evidence="1" type="ORF">CBRE1094_LOCUS26453</name>
</gene>
<protein>
    <submittedName>
        <fullName evidence="1">Uncharacterized protein</fullName>
    </submittedName>
</protein>
<dbReference type="AlphaFoldDB" id="A0A7S2MJZ2"/>
<organism evidence="1">
    <name type="scientific">Haptolina brevifila</name>
    <dbReference type="NCBI Taxonomy" id="156173"/>
    <lineage>
        <taxon>Eukaryota</taxon>
        <taxon>Haptista</taxon>
        <taxon>Haptophyta</taxon>
        <taxon>Prymnesiophyceae</taxon>
        <taxon>Prymnesiales</taxon>
        <taxon>Prymnesiaceae</taxon>
        <taxon>Haptolina</taxon>
    </lineage>
</organism>
<proteinExistence type="predicted"/>
<reference evidence="1" key="1">
    <citation type="submission" date="2021-01" db="EMBL/GenBank/DDBJ databases">
        <authorList>
            <person name="Corre E."/>
            <person name="Pelletier E."/>
            <person name="Niang G."/>
            <person name="Scheremetjew M."/>
            <person name="Finn R."/>
            <person name="Kale V."/>
            <person name="Holt S."/>
            <person name="Cochrane G."/>
            <person name="Meng A."/>
            <person name="Brown T."/>
            <person name="Cohen L."/>
        </authorList>
    </citation>
    <scope>NUCLEOTIDE SEQUENCE</scope>
    <source>
        <strain evidence="1">UTEX LB 985</strain>
    </source>
</reference>
<name>A0A7S2MJZ2_9EUKA</name>
<dbReference type="EMBL" id="HBGU01048530">
    <property type="protein sequence ID" value="CAD9487887.1"/>
    <property type="molecule type" value="Transcribed_RNA"/>
</dbReference>
<evidence type="ECO:0000313" key="1">
    <source>
        <dbReference type="EMBL" id="CAD9487887.1"/>
    </source>
</evidence>
<sequence length="101" mass="10790">MQSASDPSTDATDTDPVTDAVAVGSSAMCAVQEVRRDAAVVIASSLGGVGSQNWCARAPCPLRRRSRRAARLALKLKLKLKTHPSLQAVVTLTSTWDVKKW</sequence>
<accession>A0A7S2MJZ2</accession>